<dbReference type="EMBL" id="KB405067">
    <property type="protein sequence ID" value="EMF55300.1"/>
    <property type="molecule type" value="Genomic_DNA"/>
</dbReference>
<proteinExistence type="predicted"/>
<accession>M3FQS3</accession>
<name>M3FQS3_9ACTN</name>
<dbReference type="Proteomes" id="UP000030760">
    <property type="component" value="Unassembled WGS sequence"/>
</dbReference>
<evidence type="ECO:0000313" key="2">
    <source>
        <dbReference type="Proteomes" id="UP000030760"/>
    </source>
</evidence>
<dbReference type="GeneID" id="96272027"/>
<gene>
    <name evidence="1" type="ORF">SBD_2613</name>
</gene>
<organism evidence="1 2">
    <name type="scientific">Streptomyces bottropensis ATCC 25435</name>
    <dbReference type="NCBI Taxonomy" id="1054862"/>
    <lineage>
        <taxon>Bacteria</taxon>
        <taxon>Bacillati</taxon>
        <taxon>Actinomycetota</taxon>
        <taxon>Actinomycetes</taxon>
        <taxon>Kitasatosporales</taxon>
        <taxon>Streptomycetaceae</taxon>
        <taxon>Streptomyces</taxon>
    </lineage>
</organism>
<reference evidence="2" key="1">
    <citation type="journal article" date="2013" name="Genome Announc.">
        <title>Draft Genome Sequence of Streptomyces bottropensis ATCC 25435, a Bottromycin-Producing Actinomycete.</title>
        <authorList>
            <person name="Zhang H."/>
            <person name="Zhou W."/>
            <person name="Zhuang Y."/>
            <person name="Liang X."/>
            <person name="Liu T."/>
        </authorList>
    </citation>
    <scope>NUCLEOTIDE SEQUENCE [LARGE SCALE GENOMIC DNA]</scope>
    <source>
        <strain evidence="2">ATCC 25435</strain>
    </source>
</reference>
<dbReference type="RefSeq" id="WP_005478011.1">
    <property type="nucleotide sequence ID" value="NZ_KB405067.1"/>
</dbReference>
<evidence type="ECO:0000313" key="1">
    <source>
        <dbReference type="EMBL" id="EMF55300.1"/>
    </source>
</evidence>
<dbReference type="AlphaFoldDB" id="M3FQS3"/>
<sequence>MRDREPLTVDAPATAAGLPALAALGAVGDERSRYHDEYEE</sequence>
<protein>
    <submittedName>
        <fullName evidence="1">Uncharacterized protein</fullName>
    </submittedName>
</protein>